<organism evidence="1 4">
    <name type="scientific">Alkaliphilus metalliredigens (strain QYMF)</name>
    <dbReference type="NCBI Taxonomy" id="293826"/>
    <lineage>
        <taxon>Bacteria</taxon>
        <taxon>Bacillati</taxon>
        <taxon>Bacillota</taxon>
        <taxon>Clostridia</taxon>
        <taxon>Peptostreptococcales</taxon>
        <taxon>Natronincolaceae</taxon>
        <taxon>Alkaliphilus</taxon>
    </lineage>
</organism>
<dbReference type="KEGG" id="amt:Amet_4346"/>
<reference evidence="4" key="2">
    <citation type="journal article" date="2016" name="Genome Announc.">
        <title>Complete genome sequence of Alkaliphilus metalliredigens strain QYMF, an alkaliphilic and metal-reducing bacterium isolated from borax-contaminated leachate ponds.</title>
        <authorList>
            <person name="Hwang C."/>
            <person name="Copeland A."/>
            <person name="Lucas S."/>
            <person name="Lapidus A."/>
            <person name="Barry K."/>
            <person name="Detter J.C."/>
            <person name="Glavina Del Rio T."/>
            <person name="Hammon N."/>
            <person name="Israni S."/>
            <person name="Dalin E."/>
            <person name="Tice H."/>
            <person name="Pitluck S."/>
            <person name="Chertkov O."/>
            <person name="Brettin T."/>
            <person name="Bruce D."/>
            <person name="Han C."/>
            <person name="Schmutz J."/>
            <person name="Larimer F."/>
            <person name="Land M.L."/>
            <person name="Hauser L."/>
            <person name="Kyrpides N."/>
            <person name="Mikhailova N."/>
            <person name="Ye Q."/>
            <person name="Zhou J."/>
            <person name="Richardson P."/>
            <person name="Fields M.W."/>
        </authorList>
    </citation>
    <scope>NUCLEOTIDE SEQUENCE [LARGE SCALE GENOMIC DNA]</scope>
    <source>
        <strain evidence="4">QYMF</strain>
    </source>
</reference>
<gene>
    <name evidence="1" type="ordered locus">Amet_0435</name>
    <name evidence="2" type="ordered locus">Amet_1972</name>
    <name evidence="3" type="ordered locus">Amet_4346</name>
</gene>
<dbReference type="eggNOG" id="ENOG5033CYW">
    <property type="taxonomic scope" value="Bacteria"/>
</dbReference>
<protein>
    <recommendedName>
        <fullName evidence="5">DUF2634 domain-containing protein</fullName>
    </recommendedName>
</protein>
<evidence type="ECO:0000313" key="1">
    <source>
        <dbReference type="EMBL" id="ABR46663.1"/>
    </source>
</evidence>
<dbReference type="EMBL" id="CP000724">
    <property type="protein sequence ID" value="ABR50420.1"/>
    <property type="molecule type" value="Genomic_DNA"/>
</dbReference>
<reference evidence="1" key="1">
    <citation type="submission" date="2007-06" db="EMBL/GenBank/DDBJ databases">
        <title>Complete sequence of Alkaliphilus metalliredigens QYMF.</title>
        <authorList>
            <consortium name="US DOE Joint Genome Institute"/>
            <person name="Copeland A."/>
            <person name="Lucas S."/>
            <person name="Lapidus A."/>
            <person name="Barry K."/>
            <person name="Detter J.C."/>
            <person name="Glavina del Rio T."/>
            <person name="Hammon N."/>
            <person name="Israni S."/>
            <person name="Dalin E."/>
            <person name="Tice H."/>
            <person name="Pitluck S."/>
            <person name="Chertkov O."/>
            <person name="Brettin T."/>
            <person name="Bruce D."/>
            <person name="Han C."/>
            <person name="Schmutz J."/>
            <person name="Larimer F."/>
            <person name="Land M."/>
            <person name="Hauser L."/>
            <person name="Kyrpides N."/>
            <person name="Mikhailova N."/>
            <person name="Ye Q."/>
            <person name="Zhou J."/>
            <person name="Fields M."/>
            <person name="Richardson P."/>
        </authorList>
    </citation>
    <scope>NUCLEOTIDE SEQUENCE</scope>
    <source>
        <strain evidence="1">QYMF</strain>
    </source>
</reference>
<accession>A6TKE5</accession>
<dbReference type="HOGENOM" id="CLU_142920_0_1_9"/>
<dbReference type="KEGG" id="amt:Amet_1972"/>
<dbReference type="EMBL" id="CP000724">
    <property type="protein sequence ID" value="ABR48135.1"/>
    <property type="molecule type" value="Genomic_DNA"/>
</dbReference>
<evidence type="ECO:0000313" key="3">
    <source>
        <dbReference type="EMBL" id="ABR50420.1"/>
    </source>
</evidence>
<dbReference type="InterPro" id="IPR020288">
    <property type="entry name" value="Sheath_initiator"/>
</dbReference>
<proteinExistence type="predicted"/>
<evidence type="ECO:0000313" key="2">
    <source>
        <dbReference type="EMBL" id="ABR48135.1"/>
    </source>
</evidence>
<dbReference type="Gene3D" id="3.10.450.40">
    <property type="match status" value="1"/>
</dbReference>
<name>A6TKE5_ALKMQ</name>
<sequence length="120" mass="13915">MKTFKIVDDDIVFDGQNNIVMVEGKDEEIQSINRVFTTRLNEFFLEPEHGFDYSVLQTKQVDEEQIRLAVIEAANQDPRVQEVEELNIIVERKSRKVTIDFKVKMQSGELLEGQEVLDIA</sequence>
<dbReference type="KEGG" id="amt:Amet_0435"/>
<dbReference type="AlphaFoldDB" id="A6TKE5"/>
<evidence type="ECO:0000313" key="4">
    <source>
        <dbReference type="Proteomes" id="UP000001572"/>
    </source>
</evidence>
<dbReference type="SUPFAM" id="SSF160719">
    <property type="entry name" value="gpW/gp25-like"/>
    <property type="match status" value="1"/>
</dbReference>
<dbReference type="Proteomes" id="UP000001572">
    <property type="component" value="Chromosome"/>
</dbReference>
<dbReference type="Pfam" id="PF10934">
    <property type="entry name" value="Sheath_initiator"/>
    <property type="match status" value="1"/>
</dbReference>
<evidence type="ECO:0008006" key="5">
    <source>
        <dbReference type="Google" id="ProtNLM"/>
    </source>
</evidence>
<dbReference type="STRING" id="293826.Amet_0435"/>
<keyword evidence="4" id="KW-1185">Reference proteome</keyword>
<dbReference type="EMBL" id="CP000724">
    <property type="protein sequence ID" value="ABR46663.1"/>
    <property type="molecule type" value="Genomic_DNA"/>
</dbReference>